<dbReference type="PANTHER" id="PTHR10434">
    <property type="entry name" value="1-ACYL-SN-GLYCEROL-3-PHOSPHATE ACYLTRANSFERASE"/>
    <property type="match status" value="1"/>
</dbReference>
<evidence type="ECO:0000256" key="1">
    <source>
        <dbReference type="ARBA" id="ARBA00022679"/>
    </source>
</evidence>
<sequence length="263" mass="29412">MVPETNISITGGISGGIYKTAKPKRPPVFPTISFYRNVIPIIIDASRTAGDGTWLEGQWLKRTMQILENLERVGCNVEVTGLDNVKGLGRPCVFIGNHMSTLETFILPVFVLPIMPATYIVKKSLVEYPVFGNIMRNCDPITVTRTDPRKDLKEVLEQGTRKLTKEGTSIIVFPQTTRSHTFDRSRFNSIGVKLARRAGVPLVPVAIKTDAWSRGWPIKDLGRIRPGIPIHFAFGEPMEVTGNGRDQHEQVMRFITDKLGQWA</sequence>
<dbReference type="SUPFAM" id="SSF69593">
    <property type="entry name" value="Glycerol-3-phosphate (1)-acyltransferase"/>
    <property type="match status" value="1"/>
</dbReference>
<dbReference type="InterPro" id="IPR002123">
    <property type="entry name" value="Plipid/glycerol_acylTrfase"/>
</dbReference>
<dbReference type="PANTHER" id="PTHR10434:SF40">
    <property type="entry name" value="1-ACYL-SN-GLYCEROL-3-PHOSPHATE ACYLTRANSFERASE"/>
    <property type="match status" value="1"/>
</dbReference>
<dbReference type="GO" id="GO:0006654">
    <property type="term" value="P:phosphatidic acid biosynthetic process"/>
    <property type="evidence" value="ECO:0007669"/>
    <property type="project" value="TreeGrafter"/>
</dbReference>
<dbReference type="AlphaFoldDB" id="A0A0F9IG92"/>
<dbReference type="Pfam" id="PF01553">
    <property type="entry name" value="Acyltransferase"/>
    <property type="match status" value="1"/>
</dbReference>
<name>A0A0F9IG92_9ZZZZ</name>
<evidence type="ECO:0000313" key="4">
    <source>
        <dbReference type="EMBL" id="KKM26591.1"/>
    </source>
</evidence>
<comment type="caution">
    <text evidence="4">The sequence shown here is derived from an EMBL/GenBank/DDBJ whole genome shotgun (WGS) entry which is preliminary data.</text>
</comment>
<gene>
    <name evidence="4" type="ORF">LCGC14_1583240</name>
</gene>
<dbReference type="GO" id="GO:0003841">
    <property type="term" value="F:1-acylglycerol-3-phosphate O-acyltransferase activity"/>
    <property type="evidence" value="ECO:0007669"/>
    <property type="project" value="TreeGrafter"/>
</dbReference>
<dbReference type="SMART" id="SM00563">
    <property type="entry name" value="PlsC"/>
    <property type="match status" value="1"/>
</dbReference>
<keyword evidence="2" id="KW-0012">Acyltransferase</keyword>
<accession>A0A0F9IG92</accession>
<proteinExistence type="predicted"/>
<organism evidence="4">
    <name type="scientific">marine sediment metagenome</name>
    <dbReference type="NCBI Taxonomy" id="412755"/>
    <lineage>
        <taxon>unclassified sequences</taxon>
        <taxon>metagenomes</taxon>
        <taxon>ecological metagenomes</taxon>
    </lineage>
</organism>
<keyword evidence="1" id="KW-0808">Transferase</keyword>
<protein>
    <recommendedName>
        <fullName evidence="3">Phospholipid/glycerol acyltransferase domain-containing protein</fullName>
    </recommendedName>
</protein>
<feature type="domain" description="Phospholipid/glycerol acyltransferase" evidence="3">
    <location>
        <begin position="92"/>
        <end position="210"/>
    </location>
</feature>
<dbReference type="CDD" id="cd07989">
    <property type="entry name" value="LPLAT_AGPAT-like"/>
    <property type="match status" value="1"/>
</dbReference>
<evidence type="ECO:0000259" key="3">
    <source>
        <dbReference type="SMART" id="SM00563"/>
    </source>
</evidence>
<evidence type="ECO:0000256" key="2">
    <source>
        <dbReference type="ARBA" id="ARBA00023315"/>
    </source>
</evidence>
<dbReference type="EMBL" id="LAZR01012483">
    <property type="protein sequence ID" value="KKM26591.1"/>
    <property type="molecule type" value="Genomic_DNA"/>
</dbReference>
<reference evidence="4" key="1">
    <citation type="journal article" date="2015" name="Nature">
        <title>Complex archaea that bridge the gap between prokaryotes and eukaryotes.</title>
        <authorList>
            <person name="Spang A."/>
            <person name="Saw J.H."/>
            <person name="Jorgensen S.L."/>
            <person name="Zaremba-Niedzwiedzka K."/>
            <person name="Martijn J."/>
            <person name="Lind A.E."/>
            <person name="van Eijk R."/>
            <person name="Schleper C."/>
            <person name="Guy L."/>
            <person name="Ettema T.J."/>
        </authorList>
    </citation>
    <scope>NUCLEOTIDE SEQUENCE</scope>
</reference>